<keyword evidence="6" id="KW-0964">Secreted</keyword>
<reference evidence="7" key="1">
    <citation type="submission" date="2025-08" db="UniProtKB">
        <authorList>
            <consortium name="RefSeq"/>
        </authorList>
    </citation>
    <scope>IDENTIFICATION</scope>
</reference>
<organism evidence="7">
    <name type="scientific">Nicotiana tabacum</name>
    <name type="common">Common tobacco</name>
    <dbReference type="NCBI Taxonomy" id="4097"/>
    <lineage>
        <taxon>Eukaryota</taxon>
        <taxon>Viridiplantae</taxon>
        <taxon>Streptophyta</taxon>
        <taxon>Embryophyta</taxon>
        <taxon>Tracheophyta</taxon>
        <taxon>Spermatophyta</taxon>
        <taxon>Magnoliopsida</taxon>
        <taxon>eudicotyledons</taxon>
        <taxon>Gunneridae</taxon>
        <taxon>Pentapetalae</taxon>
        <taxon>asterids</taxon>
        <taxon>lamiids</taxon>
        <taxon>Solanales</taxon>
        <taxon>Solanaceae</taxon>
        <taxon>Nicotianoideae</taxon>
        <taxon>Nicotianeae</taxon>
        <taxon>Nicotiana</taxon>
    </lineage>
</organism>
<dbReference type="KEGG" id="nta:107820305"/>
<dbReference type="STRING" id="4097.A0A1S4CLF2"/>
<dbReference type="InterPro" id="IPR004963">
    <property type="entry name" value="PAE/NOTUM"/>
</dbReference>
<dbReference type="PANTHER" id="PTHR21562:SF93">
    <property type="entry name" value="PECTIN ACETYLESTERASE 8"/>
    <property type="match status" value="1"/>
</dbReference>
<evidence type="ECO:0000256" key="3">
    <source>
        <dbReference type="ARBA" id="ARBA00005784"/>
    </source>
</evidence>
<evidence type="ECO:0000256" key="6">
    <source>
        <dbReference type="RuleBase" id="RU363114"/>
    </source>
</evidence>
<gene>
    <name evidence="7" type="primary">LOC107820305</name>
</gene>
<comment type="function">
    <text evidence="1 6">Hydrolyzes acetyl esters in homogalacturonan regions of pectin. In type I primary cell wall, galacturonic acid residues of pectin can be acetylated at the O-2 and O-3 positions. Decreasing the degree of acetylation of pectin gels in vitro alters their physical properties.</text>
</comment>
<evidence type="ECO:0000256" key="4">
    <source>
        <dbReference type="ARBA" id="ARBA00022512"/>
    </source>
</evidence>
<evidence type="ECO:0000256" key="5">
    <source>
        <dbReference type="ARBA" id="ARBA00023316"/>
    </source>
</evidence>
<protein>
    <recommendedName>
        <fullName evidence="6">Pectin acetylesterase</fullName>
        <ecNumber evidence="6">3.1.1.-</ecNumber>
    </recommendedName>
</protein>
<evidence type="ECO:0000256" key="2">
    <source>
        <dbReference type="ARBA" id="ARBA00004191"/>
    </source>
</evidence>
<name>A0A1S4CLF2_TOBAC</name>
<dbReference type="OrthoDB" id="1703246at2759"/>
<evidence type="ECO:0000313" key="7">
    <source>
        <dbReference type="RefSeq" id="XP_016502053.1"/>
    </source>
</evidence>
<keyword evidence="4 6" id="KW-0134">Cell wall</keyword>
<keyword evidence="5 6" id="KW-0961">Cell wall biogenesis/degradation</keyword>
<dbReference type="EC" id="3.1.1.-" evidence="6"/>
<keyword evidence="6" id="KW-0378">Hydrolase</keyword>
<dbReference type="GO" id="GO:0016787">
    <property type="term" value="F:hydrolase activity"/>
    <property type="evidence" value="ECO:0007669"/>
    <property type="project" value="UniProtKB-KW"/>
</dbReference>
<dbReference type="GO" id="GO:0071555">
    <property type="term" value="P:cell wall organization"/>
    <property type="evidence" value="ECO:0007669"/>
    <property type="project" value="UniProtKB-KW"/>
</dbReference>
<dbReference type="RefSeq" id="XP_016502053.1">
    <property type="nucleotide sequence ID" value="XM_016646567.1"/>
</dbReference>
<dbReference type="PaxDb" id="4097-A0A1S4CLF2"/>
<dbReference type="SMR" id="A0A1S4CLF2"/>
<sequence>MDFYSVVMADVFSISLLCLWTTIEADLIVKTTFLDSAVAKGAVCLDGGAPAFHFHPGTDSGVYNWLIHLQGGGWCETTSDCQNRAATDLSSKNMPTEAHFTGVLSSDPQLNPDFYNSNLVKIRYCDGGHILVILKKLTPLQTSTTEGQEFFTQSWRNCYTVKE</sequence>
<comment type="similarity">
    <text evidence="3 6">Belongs to the pectinacetylesterase family.</text>
</comment>
<dbReference type="AlphaFoldDB" id="A0A1S4CLF2"/>
<dbReference type="PANTHER" id="PTHR21562">
    <property type="entry name" value="NOTUM-RELATED"/>
    <property type="match status" value="1"/>
</dbReference>
<proteinExistence type="inferred from homology"/>
<dbReference type="Pfam" id="PF03283">
    <property type="entry name" value="PAE"/>
    <property type="match status" value="1"/>
</dbReference>
<evidence type="ECO:0000256" key="1">
    <source>
        <dbReference type="ARBA" id="ARBA00003534"/>
    </source>
</evidence>
<accession>A0A1S4CLF2</accession>
<comment type="subcellular location">
    <subcellularLocation>
        <location evidence="2 6">Secreted</location>
        <location evidence="2 6">Cell wall</location>
    </subcellularLocation>
</comment>